<dbReference type="Proteomes" id="UP001054846">
    <property type="component" value="Chromosome"/>
</dbReference>
<sequence length="69" mass="7743">MPSDSHDLPLHAPEPLQSSFERLWLDTTEPLDQLLALKLVQLVRQTVEIAYAMGYQDGQDRCPGLPPLS</sequence>
<reference evidence="1 2" key="1">
    <citation type="journal article" date="2021" name="Genome Biol. Evol.">
        <title>Complete Genome Sequencing of a Novel Gloeobacter Species from a Waterfall Cave in Mexico.</title>
        <authorList>
            <person name="Saw J.H."/>
            <person name="Cardona T."/>
            <person name="Montejano G."/>
        </authorList>
    </citation>
    <scope>NUCLEOTIDE SEQUENCE [LARGE SCALE GENOMIC DNA]</scope>
    <source>
        <strain evidence="1">MG652769</strain>
    </source>
</reference>
<organism evidence="1 2">
    <name type="scientific">Gloeobacter morelensis MG652769</name>
    <dbReference type="NCBI Taxonomy" id="2781736"/>
    <lineage>
        <taxon>Bacteria</taxon>
        <taxon>Bacillati</taxon>
        <taxon>Cyanobacteriota</taxon>
        <taxon>Cyanophyceae</taxon>
        <taxon>Gloeobacterales</taxon>
        <taxon>Gloeobacteraceae</taxon>
        <taxon>Gloeobacter</taxon>
        <taxon>Gloeobacter morelensis</taxon>
    </lineage>
</organism>
<dbReference type="EMBL" id="CP063845">
    <property type="protein sequence ID" value="UFP96380.1"/>
    <property type="molecule type" value="Genomic_DNA"/>
</dbReference>
<evidence type="ECO:0000313" key="2">
    <source>
        <dbReference type="Proteomes" id="UP001054846"/>
    </source>
</evidence>
<dbReference type="RefSeq" id="WP_011143186.1">
    <property type="nucleotide sequence ID" value="NZ_CP063845.1"/>
</dbReference>
<proteinExistence type="predicted"/>
<name>A0ABY3PRM1_9CYAN</name>
<evidence type="ECO:0000313" key="1">
    <source>
        <dbReference type="EMBL" id="UFP96380.1"/>
    </source>
</evidence>
<keyword evidence="2" id="KW-1185">Reference proteome</keyword>
<accession>A0ABY3PRM1</accession>
<gene>
    <name evidence="1" type="ORF">ISF26_09290</name>
</gene>
<protein>
    <submittedName>
        <fullName evidence="1">Uncharacterized protein</fullName>
    </submittedName>
</protein>